<dbReference type="SUPFAM" id="SSF46785">
    <property type="entry name" value="Winged helix' DNA-binding domain"/>
    <property type="match status" value="1"/>
</dbReference>
<comment type="caution">
    <text evidence="1">The sequence shown here is derived from an EMBL/GenBank/DDBJ whole genome shotgun (WGS) entry which is preliminary data.</text>
</comment>
<evidence type="ECO:0008006" key="2">
    <source>
        <dbReference type="Google" id="ProtNLM"/>
    </source>
</evidence>
<name>A0A0F9NC10_9ZZZZ</name>
<dbReference type="InterPro" id="IPR036388">
    <property type="entry name" value="WH-like_DNA-bd_sf"/>
</dbReference>
<accession>A0A0F9NC10</accession>
<organism evidence="1">
    <name type="scientific">marine sediment metagenome</name>
    <dbReference type="NCBI Taxonomy" id="412755"/>
    <lineage>
        <taxon>unclassified sequences</taxon>
        <taxon>metagenomes</taxon>
        <taxon>ecological metagenomes</taxon>
    </lineage>
</organism>
<sequence>MEKEENIVWNSRRVRLILIHLSKKGVDYATRIAKETKACSANVIKNFKELREVGLIEVVENRGKKKPPFIYMSKKTKYHRLTDKGKKIVESLLKINEELK</sequence>
<reference evidence="1" key="1">
    <citation type="journal article" date="2015" name="Nature">
        <title>Complex archaea that bridge the gap between prokaryotes and eukaryotes.</title>
        <authorList>
            <person name="Spang A."/>
            <person name="Saw J.H."/>
            <person name="Jorgensen S.L."/>
            <person name="Zaremba-Niedzwiedzka K."/>
            <person name="Martijn J."/>
            <person name="Lind A.E."/>
            <person name="van Eijk R."/>
            <person name="Schleper C."/>
            <person name="Guy L."/>
            <person name="Ettema T.J."/>
        </authorList>
    </citation>
    <scope>NUCLEOTIDE SEQUENCE</scope>
</reference>
<dbReference type="InterPro" id="IPR036390">
    <property type="entry name" value="WH_DNA-bd_sf"/>
</dbReference>
<dbReference type="AlphaFoldDB" id="A0A0F9NC10"/>
<dbReference type="Gene3D" id="1.10.10.10">
    <property type="entry name" value="Winged helix-like DNA-binding domain superfamily/Winged helix DNA-binding domain"/>
    <property type="match status" value="1"/>
</dbReference>
<protein>
    <recommendedName>
        <fullName evidence="2">ArnR1-like winged helix-turn-helix domain-containing protein</fullName>
    </recommendedName>
</protein>
<dbReference type="EMBL" id="LAZR01007280">
    <property type="protein sequence ID" value="KKM86280.1"/>
    <property type="molecule type" value="Genomic_DNA"/>
</dbReference>
<proteinExistence type="predicted"/>
<dbReference type="Pfam" id="PF10007">
    <property type="entry name" value="DUF2250"/>
    <property type="match status" value="1"/>
</dbReference>
<evidence type="ECO:0000313" key="1">
    <source>
        <dbReference type="EMBL" id="KKM86280.1"/>
    </source>
</evidence>
<gene>
    <name evidence="1" type="ORF">LCGC14_1280510</name>
</gene>
<dbReference type="InterPro" id="IPR019254">
    <property type="entry name" value="DUF2250"/>
</dbReference>